<evidence type="ECO:0000256" key="7">
    <source>
        <dbReference type="ARBA" id="ARBA00023065"/>
    </source>
</evidence>
<comment type="subcellular location">
    <subcellularLocation>
        <location evidence="1">Membrane</location>
        <topology evidence="1">Multi-pass membrane protein</topology>
    </subcellularLocation>
</comment>
<keyword evidence="4 11" id="KW-0812">Transmembrane</keyword>
<reference evidence="12" key="1">
    <citation type="submission" date="2021-02" db="EMBL/GenBank/DDBJ databases">
        <authorList>
            <person name="Nowell W R."/>
        </authorList>
    </citation>
    <scope>NUCLEOTIDE SEQUENCE</scope>
</reference>
<evidence type="ECO:0000313" key="13">
    <source>
        <dbReference type="Proteomes" id="UP000663882"/>
    </source>
</evidence>
<evidence type="ECO:0000256" key="9">
    <source>
        <dbReference type="ARBA" id="ARBA00023201"/>
    </source>
</evidence>
<evidence type="ECO:0000256" key="4">
    <source>
        <dbReference type="ARBA" id="ARBA00022692"/>
    </source>
</evidence>
<keyword evidence="6" id="KW-0915">Sodium</keyword>
<evidence type="ECO:0000256" key="1">
    <source>
        <dbReference type="ARBA" id="ARBA00004141"/>
    </source>
</evidence>
<evidence type="ECO:0000256" key="8">
    <source>
        <dbReference type="ARBA" id="ARBA00023136"/>
    </source>
</evidence>
<dbReference type="Proteomes" id="UP000663882">
    <property type="component" value="Unassembled WGS sequence"/>
</dbReference>
<dbReference type="GO" id="GO:0016020">
    <property type="term" value="C:membrane"/>
    <property type="evidence" value="ECO:0007669"/>
    <property type="project" value="UniProtKB-SubCell"/>
</dbReference>
<dbReference type="AlphaFoldDB" id="A0A815HQJ2"/>
<keyword evidence="3 11" id="KW-0894">Sodium channel</keyword>
<keyword evidence="10 11" id="KW-0407">Ion channel</keyword>
<dbReference type="PRINTS" id="PR01078">
    <property type="entry name" value="AMINACHANNEL"/>
</dbReference>
<dbReference type="EMBL" id="CAJNOO010003764">
    <property type="protein sequence ID" value="CAF1353771.1"/>
    <property type="molecule type" value="Genomic_DNA"/>
</dbReference>
<name>A0A815HQJ2_9BILA</name>
<dbReference type="InterPro" id="IPR001873">
    <property type="entry name" value="ENaC"/>
</dbReference>
<evidence type="ECO:0000256" key="6">
    <source>
        <dbReference type="ARBA" id="ARBA00023053"/>
    </source>
</evidence>
<protein>
    <submittedName>
        <fullName evidence="12">Uncharacterized protein</fullName>
    </submittedName>
</protein>
<dbReference type="Pfam" id="PF00858">
    <property type="entry name" value="ASC"/>
    <property type="match status" value="1"/>
</dbReference>
<evidence type="ECO:0000256" key="11">
    <source>
        <dbReference type="RuleBase" id="RU000679"/>
    </source>
</evidence>
<evidence type="ECO:0000256" key="10">
    <source>
        <dbReference type="ARBA" id="ARBA00023303"/>
    </source>
</evidence>
<dbReference type="Gene3D" id="2.60.470.10">
    <property type="entry name" value="Acid-sensing ion channels like domains"/>
    <property type="match status" value="1"/>
</dbReference>
<evidence type="ECO:0000256" key="3">
    <source>
        <dbReference type="ARBA" id="ARBA00022461"/>
    </source>
</evidence>
<evidence type="ECO:0000256" key="5">
    <source>
        <dbReference type="ARBA" id="ARBA00022989"/>
    </source>
</evidence>
<dbReference type="OrthoDB" id="5874059at2759"/>
<keyword evidence="8" id="KW-0472">Membrane</keyword>
<evidence type="ECO:0000256" key="2">
    <source>
        <dbReference type="ARBA" id="ARBA00022448"/>
    </source>
</evidence>
<keyword evidence="2 11" id="KW-0813">Transport</keyword>
<organism evidence="12 13">
    <name type="scientific">Rotaria sordida</name>
    <dbReference type="NCBI Taxonomy" id="392033"/>
    <lineage>
        <taxon>Eukaryota</taxon>
        <taxon>Metazoa</taxon>
        <taxon>Spiralia</taxon>
        <taxon>Gnathifera</taxon>
        <taxon>Rotifera</taxon>
        <taxon>Eurotatoria</taxon>
        <taxon>Bdelloidea</taxon>
        <taxon>Philodinida</taxon>
        <taxon>Philodinidae</taxon>
        <taxon>Rotaria</taxon>
    </lineage>
</organism>
<comment type="caution">
    <text evidence="12">The sequence shown here is derived from an EMBL/GenBank/DDBJ whole genome shotgun (WGS) entry which is preliminary data.</text>
</comment>
<proteinExistence type="inferred from homology"/>
<keyword evidence="9 11" id="KW-0739">Sodium transport</keyword>
<gene>
    <name evidence="12" type="ORF">RFH988_LOCUS32442</name>
</gene>
<keyword evidence="7 11" id="KW-0406">Ion transport</keyword>
<dbReference type="GO" id="GO:0005272">
    <property type="term" value="F:sodium channel activity"/>
    <property type="evidence" value="ECO:0007669"/>
    <property type="project" value="UniProtKB-KW"/>
</dbReference>
<evidence type="ECO:0000313" key="12">
    <source>
        <dbReference type="EMBL" id="CAF1353771.1"/>
    </source>
</evidence>
<sequence length="94" mass="10629">MEPFFYSLSSMLYTCTFNSQPCSAADFISFTSSTYGLCYTFNAKLKNSSNNSVRYGHQNGGTGKLNLGLYVHSHQYVPHVEDSECEYWSHQNTS</sequence>
<keyword evidence="5" id="KW-1133">Transmembrane helix</keyword>
<accession>A0A815HQJ2</accession>
<comment type="similarity">
    <text evidence="11">Belongs to the amiloride-sensitive sodium channel (TC 1.A.6) family.</text>
</comment>